<evidence type="ECO:0000313" key="5">
    <source>
        <dbReference type="Proteomes" id="UP000807504"/>
    </source>
</evidence>
<proteinExistence type="predicted"/>
<feature type="domain" description="BCNT-C" evidence="3">
    <location>
        <begin position="99"/>
        <end position="158"/>
    </location>
</feature>
<organism evidence="4 5">
    <name type="scientific">Argiope bruennichi</name>
    <name type="common">Wasp spider</name>
    <name type="synonym">Aranea bruennichi</name>
    <dbReference type="NCBI Taxonomy" id="94029"/>
    <lineage>
        <taxon>Eukaryota</taxon>
        <taxon>Metazoa</taxon>
        <taxon>Ecdysozoa</taxon>
        <taxon>Arthropoda</taxon>
        <taxon>Chelicerata</taxon>
        <taxon>Arachnida</taxon>
        <taxon>Araneae</taxon>
        <taxon>Araneomorphae</taxon>
        <taxon>Entelegynae</taxon>
        <taxon>Araneoidea</taxon>
        <taxon>Araneidae</taxon>
        <taxon>Argiope</taxon>
    </lineage>
</organism>
<dbReference type="PANTHER" id="PTHR48407">
    <property type="entry name" value="CRANIOFACIAL DEVELOPMENT PROTEIN 1"/>
    <property type="match status" value="1"/>
</dbReference>
<evidence type="ECO:0000259" key="3">
    <source>
        <dbReference type="PROSITE" id="PS51279"/>
    </source>
</evidence>
<sequence>MKNEIGSELKCMSNLTENSKIETKKHAEDVWNKFLSDISETEKSLKYANIVKSMHNTGTEIKSDSEICELNMYKSINPLKSIKSADKDAAIVSSSERLTSKRLNIDSVLQVIQSKKQKTGILQKARYDWNTFKKSEGIEEDLKKFNKGKQGFIEPKFS</sequence>
<gene>
    <name evidence="4" type="ORF">HNY73_009478</name>
</gene>
<dbReference type="PROSITE" id="PS51279">
    <property type="entry name" value="BCNT_C"/>
    <property type="match status" value="1"/>
</dbReference>
<dbReference type="EMBL" id="JABXBU010000015">
    <property type="protein sequence ID" value="KAF8787930.1"/>
    <property type="molecule type" value="Genomic_DNA"/>
</dbReference>
<protein>
    <recommendedName>
        <fullName evidence="1">Craniofacial development protein 1</fullName>
    </recommendedName>
    <alternativeName>
        <fullName evidence="2">Bucentaur</fullName>
    </alternativeName>
</protein>
<dbReference type="InterPro" id="IPR027124">
    <property type="entry name" value="Swc5/CFDP1/2"/>
</dbReference>
<dbReference type="AlphaFoldDB" id="A0A8T0FF87"/>
<dbReference type="InterPro" id="IPR011421">
    <property type="entry name" value="BCNT-C"/>
</dbReference>
<keyword evidence="5" id="KW-1185">Reference proteome</keyword>
<reference evidence="4" key="1">
    <citation type="journal article" date="2020" name="bioRxiv">
        <title>Chromosome-level reference genome of the European wasp spider Argiope bruennichi: a resource for studies on range expansion and evolutionary adaptation.</title>
        <authorList>
            <person name="Sheffer M.M."/>
            <person name="Hoppe A."/>
            <person name="Krehenwinkel H."/>
            <person name="Uhl G."/>
            <person name="Kuss A.W."/>
            <person name="Jensen L."/>
            <person name="Jensen C."/>
            <person name="Gillespie R.G."/>
            <person name="Hoff K.J."/>
            <person name="Prost S."/>
        </authorList>
    </citation>
    <scope>NUCLEOTIDE SEQUENCE</scope>
</reference>
<accession>A0A8T0FF87</accession>
<dbReference type="PANTHER" id="PTHR48407:SF1">
    <property type="entry name" value="CRANIOFACIAL DEVELOPMENT PROTEIN 1"/>
    <property type="match status" value="1"/>
</dbReference>
<evidence type="ECO:0000313" key="4">
    <source>
        <dbReference type="EMBL" id="KAF8787930.1"/>
    </source>
</evidence>
<evidence type="ECO:0000256" key="2">
    <source>
        <dbReference type="ARBA" id="ARBA00030244"/>
    </source>
</evidence>
<evidence type="ECO:0000256" key="1">
    <source>
        <dbReference type="ARBA" id="ARBA00019033"/>
    </source>
</evidence>
<name>A0A8T0FF87_ARGBR</name>
<comment type="caution">
    <text evidence="4">The sequence shown here is derived from an EMBL/GenBank/DDBJ whole genome shotgun (WGS) entry which is preliminary data.</text>
</comment>
<dbReference type="Pfam" id="PF07572">
    <property type="entry name" value="BCNT"/>
    <property type="match status" value="1"/>
</dbReference>
<dbReference type="Proteomes" id="UP000807504">
    <property type="component" value="Unassembled WGS sequence"/>
</dbReference>
<reference evidence="4" key="2">
    <citation type="submission" date="2020-06" db="EMBL/GenBank/DDBJ databases">
        <authorList>
            <person name="Sheffer M."/>
        </authorList>
    </citation>
    <scope>NUCLEOTIDE SEQUENCE</scope>
</reference>